<name>A0A8J7MGG4_9BACT</name>
<evidence type="ECO:0000313" key="2">
    <source>
        <dbReference type="EMBL" id="MBK1792470.1"/>
    </source>
</evidence>
<organism evidence="2 3">
    <name type="scientific">Persicirhabdus sediminis</name>
    <dbReference type="NCBI Taxonomy" id="454144"/>
    <lineage>
        <taxon>Bacteria</taxon>
        <taxon>Pseudomonadati</taxon>
        <taxon>Verrucomicrobiota</taxon>
        <taxon>Verrucomicrobiia</taxon>
        <taxon>Verrucomicrobiales</taxon>
        <taxon>Verrucomicrobiaceae</taxon>
        <taxon>Persicirhabdus</taxon>
    </lineage>
</organism>
<gene>
    <name evidence="2" type="ORF">JIN82_15000</name>
</gene>
<evidence type="ECO:0008006" key="4">
    <source>
        <dbReference type="Google" id="ProtNLM"/>
    </source>
</evidence>
<dbReference type="RefSeq" id="WP_200312479.1">
    <property type="nucleotide sequence ID" value="NZ_JAENIM010000045.1"/>
</dbReference>
<feature type="signal peptide" evidence="1">
    <location>
        <begin position="1"/>
        <end position="22"/>
    </location>
</feature>
<evidence type="ECO:0000256" key="1">
    <source>
        <dbReference type="SAM" id="SignalP"/>
    </source>
</evidence>
<protein>
    <recommendedName>
        <fullName evidence="4">MetA-pathway of phenol degradation</fullName>
    </recommendedName>
</protein>
<feature type="chain" id="PRO_5035155401" description="MetA-pathway of phenol degradation" evidence="1">
    <location>
        <begin position="23"/>
        <end position="284"/>
    </location>
</feature>
<reference evidence="2" key="1">
    <citation type="submission" date="2021-01" db="EMBL/GenBank/DDBJ databases">
        <title>Modified the classification status of verrucomicrobia.</title>
        <authorList>
            <person name="Feng X."/>
        </authorList>
    </citation>
    <scope>NUCLEOTIDE SEQUENCE</scope>
    <source>
        <strain evidence="2">_KCTC 22039</strain>
    </source>
</reference>
<evidence type="ECO:0000313" key="3">
    <source>
        <dbReference type="Proteomes" id="UP000624703"/>
    </source>
</evidence>
<accession>A0A8J7MGG4</accession>
<proteinExistence type="predicted"/>
<dbReference type="AlphaFoldDB" id="A0A8J7MGG4"/>
<sequence length="284" mass="31425">MKNQAIHGVAAALALGTVALSAGEESLANYVQEDAAQQWGVKVDYTLASKYMTHGFKVGGDNWSHQPSLTLDTAIEGLQFTYWAAFTDERALNDADEMDFMLTYQKTLNEDSDWAVNVHGLVNYWLYPHQKVDVDRNGAPSNSISNYQGLKMHIGASLPKRISLADGIFLVPSYNIYYWMPTTGDQFDDGFVHELFLSTSIPMNISSCKYVPDHFTLGGSVNYNTGVFGVESGWSHATAHIGTSAPITDSLSWNAGLNYQWTFEDTVNPDGDEFWGQVGVSWSF</sequence>
<dbReference type="Proteomes" id="UP000624703">
    <property type="component" value="Unassembled WGS sequence"/>
</dbReference>
<keyword evidence="3" id="KW-1185">Reference proteome</keyword>
<comment type="caution">
    <text evidence="2">The sequence shown here is derived from an EMBL/GenBank/DDBJ whole genome shotgun (WGS) entry which is preliminary data.</text>
</comment>
<dbReference type="EMBL" id="JAENIM010000045">
    <property type="protein sequence ID" value="MBK1792470.1"/>
    <property type="molecule type" value="Genomic_DNA"/>
</dbReference>
<keyword evidence="1" id="KW-0732">Signal</keyword>